<dbReference type="InterPro" id="IPR001650">
    <property type="entry name" value="Helicase_C-like"/>
</dbReference>
<dbReference type="InterPro" id="IPR025202">
    <property type="entry name" value="PLD-like_dom"/>
</dbReference>
<evidence type="ECO:0000259" key="3">
    <source>
        <dbReference type="PROSITE" id="PS51194"/>
    </source>
</evidence>
<keyword evidence="4" id="KW-0547">Nucleotide-binding</keyword>
<dbReference type="Pfam" id="PF11907">
    <property type="entry name" value="DUF3427"/>
    <property type="match status" value="1"/>
</dbReference>
<dbReference type="PANTHER" id="PTHR47396">
    <property type="entry name" value="TYPE I RESTRICTION ENZYME ECOKI R PROTEIN"/>
    <property type="match status" value="1"/>
</dbReference>
<dbReference type="PROSITE" id="PS51192">
    <property type="entry name" value="HELICASE_ATP_BIND_1"/>
    <property type="match status" value="1"/>
</dbReference>
<dbReference type="CDD" id="cd09204">
    <property type="entry name" value="PLDc_N_DEXD_b2"/>
    <property type="match status" value="1"/>
</dbReference>
<dbReference type="InterPro" id="IPR058403">
    <property type="entry name" value="DUF8090"/>
</dbReference>
<dbReference type="SUPFAM" id="SSF56024">
    <property type="entry name" value="Phospholipase D/nuclease"/>
    <property type="match status" value="1"/>
</dbReference>
<keyword evidence="4" id="KW-0378">Hydrolase</keyword>
<feature type="domain" description="PLD phosphodiesterase" evidence="1">
    <location>
        <begin position="123"/>
        <end position="148"/>
    </location>
</feature>
<dbReference type="RefSeq" id="WP_205143200.1">
    <property type="nucleotide sequence ID" value="NZ_JAFBDN010000004.1"/>
</dbReference>
<reference evidence="4" key="1">
    <citation type="submission" date="2021-04" db="EMBL/GenBank/DDBJ databases">
        <title>Taxonomic assessment of Weissella genus.</title>
        <authorList>
            <person name="Fanelli F."/>
            <person name="Chieffi D."/>
            <person name="Dell'Aquila A."/>
            <person name="Gyu-Sung C."/>
            <person name="Franz C.M.A.P."/>
            <person name="Fusco V."/>
        </authorList>
    </citation>
    <scope>NUCLEOTIDE SEQUENCE</scope>
    <source>
        <strain evidence="4">LMG 25373</strain>
    </source>
</reference>
<keyword evidence="4" id="KW-0347">Helicase</keyword>
<dbReference type="CDD" id="cd18799">
    <property type="entry name" value="SF2_C_EcoAI-like"/>
    <property type="match status" value="1"/>
</dbReference>
<dbReference type="PROSITE" id="PS50035">
    <property type="entry name" value="PLD"/>
    <property type="match status" value="1"/>
</dbReference>
<dbReference type="InterPro" id="IPR001736">
    <property type="entry name" value="PLipase_D/transphosphatidylase"/>
</dbReference>
<accession>A0ABT0VK88</accession>
<dbReference type="SMART" id="SM00490">
    <property type="entry name" value="HELICc"/>
    <property type="match status" value="1"/>
</dbReference>
<dbReference type="PANTHER" id="PTHR47396:SF1">
    <property type="entry name" value="ATP-DEPENDENT HELICASE IRC3-RELATED"/>
    <property type="match status" value="1"/>
</dbReference>
<dbReference type="PROSITE" id="PS51194">
    <property type="entry name" value="HELICASE_CTER"/>
    <property type="match status" value="1"/>
</dbReference>
<evidence type="ECO:0000259" key="2">
    <source>
        <dbReference type="PROSITE" id="PS51192"/>
    </source>
</evidence>
<evidence type="ECO:0000313" key="4">
    <source>
        <dbReference type="EMBL" id="MCM2436840.1"/>
    </source>
</evidence>
<dbReference type="Gene3D" id="3.40.50.300">
    <property type="entry name" value="P-loop containing nucleotide triphosphate hydrolases"/>
    <property type="match status" value="2"/>
</dbReference>
<dbReference type="InterPro" id="IPR027417">
    <property type="entry name" value="P-loop_NTPase"/>
</dbReference>
<dbReference type="Gene3D" id="3.30.870.10">
    <property type="entry name" value="Endonuclease Chain A"/>
    <property type="match status" value="1"/>
</dbReference>
<keyword evidence="5" id="KW-1185">Reference proteome</keyword>
<dbReference type="Pfam" id="PF26350">
    <property type="entry name" value="DUF8090"/>
    <property type="match status" value="1"/>
</dbReference>
<keyword evidence="4" id="KW-0067">ATP-binding</keyword>
<organism evidence="4 5">
    <name type="scientific">Periweissella beninensis</name>
    <dbReference type="NCBI Taxonomy" id="504936"/>
    <lineage>
        <taxon>Bacteria</taxon>
        <taxon>Bacillati</taxon>
        <taxon>Bacillota</taxon>
        <taxon>Bacilli</taxon>
        <taxon>Lactobacillales</taxon>
        <taxon>Lactobacillaceae</taxon>
        <taxon>Periweissella</taxon>
    </lineage>
</organism>
<dbReference type="Pfam" id="PF13091">
    <property type="entry name" value="PLDc_2"/>
    <property type="match status" value="1"/>
</dbReference>
<evidence type="ECO:0000313" key="5">
    <source>
        <dbReference type="Proteomes" id="UP001057481"/>
    </source>
</evidence>
<dbReference type="InterPro" id="IPR050742">
    <property type="entry name" value="Helicase_Restrict-Modif_Enz"/>
</dbReference>
<protein>
    <submittedName>
        <fullName evidence="4">DEAD/DEAH box helicase</fullName>
    </submittedName>
</protein>
<dbReference type="Proteomes" id="UP001057481">
    <property type="component" value="Unassembled WGS sequence"/>
</dbReference>
<dbReference type="Pfam" id="PF00271">
    <property type="entry name" value="Helicase_C"/>
    <property type="match status" value="1"/>
</dbReference>
<gene>
    <name evidence="4" type="ORF">KAK10_02695</name>
</gene>
<proteinExistence type="predicted"/>
<feature type="domain" description="Helicase ATP-binding" evidence="2">
    <location>
        <begin position="232"/>
        <end position="391"/>
    </location>
</feature>
<sequence length="974" mass="112664">MTKNVEDIIKVNQFAYVNSENIKVDELATELQPQLVTNKDSETVLYYLLQELKTADTFMFAVAFITESGLIDLKSTFADLAKRGINGRLITSDYLQFNNPKVYRELLKIKNIEVKIANIDGFHTKTYIFEHADYMSVIVGSSNLTQNALKKNVEWNLKITSLKQGDITQQLKNNFEDLWTRSALLTIDWIDEYQKNYIPNDISKLQVSNTIDVSKLVVPNKMQATALRELTNSRKNNAKKGLVVAATGTGKTYLAAMDVKQFNTKKLLFIVHREGILKKALQSFKRVLGGEDDDYGLISGTSQAPDSAKYIFATINMASKESFKTKYTKNYFDYIIIDEAHRIGHNQYNTQTMYEKVLEYFQPQFLLGMTATPQRTDGVNVYQYFDYNVVYEISLEDALAEELLAPFHYIGVTDFEYNGETIDDNTQLKYLVSKERVDYLIEKTNYYGYAGEQLKGLIFVSRLKEAETLASELNLRGYKTVAISGEDSQELRETYIKKLECGELEYLVTVDVFNEGIDIPSVNQVILMRPTQSSIIFLQQLGRGLRKYKNKEYVTVLDFIGNYQNNYMIPMAFDKSRQSDKEKIVKNVISPKIAGVSTIHFEEIAAKKILDSVKNVKFNSKKLFKEAYKSVKQKNGNQVPYLADFLKFGTINITDIFKILKCKNLLEYQQYAEDDLTITWPTFNQQEQYYLNFIYNELVCSKRITEIFTVYELIFGENIKTSAQLLKAFKENNYYYDEETLESIRRILTFDYFAKKTLKDEKCGDIGIIIPNQNDWLLSAEFKACLENEAFMRYLKDALESGLNYVSSIYDNDNLLTINEKYLRKDVIRILNWEKEQNAQNVGGYIMRKNQRFLPMFVTLKKDNFQNAVAYEDHFTSRDTMIWYSKSKRSLKSYTENVIADADEYGFIQVFVKKSNEITKDGITFYYLGSAKVTAATPAIHKDKDNNDINLIKFELKLQRPLDYDLYTALNIDL</sequence>
<dbReference type="SMART" id="SM00487">
    <property type="entry name" value="DEXDc"/>
    <property type="match status" value="1"/>
</dbReference>
<evidence type="ECO:0000259" key="1">
    <source>
        <dbReference type="PROSITE" id="PS50035"/>
    </source>
</evidence>
<dbReference type="SUPFAM" id="SSF52540">
    <property type="entry name" value="P-loop containing nucleoside triphosphate hydrolases"/>
    <property type="match status" value="1"/>
</dbReference>
<dbReference type="InterPro" id="IPR006935">
    <property type="entry name" value="Helicase/UvrB_N"/>
</dbReference>
<dbReference type="EMBL" id="JAGMVS010000039">
    <property type="protein sequence ID" value="MCM2436840.1"/>
    <property type="molecule type" value="Genomic_DNA"/>
</dbReference>
<name>A0ABT0VK88_9LACO</name>
<dbReference type="CDD" id="cd18032">
    <property type="entry name" value="DEXHc_RE_I_III_res"/>
    <property type="match status" value="1"/>
</dbReference>
<dbReference type="GO" id="GO:0004386">
    <property type="term" value="F:helicase activity"/>
    <property type="evidence" value="ECO:0007669"/>
    <property type="project" value="UniProtKB-KW"/>
</dbReference>
<dbReference type="Pfam" id="PF04851">
    <property type="entry name" value="ResIII"/>
    <property type="match status" value="1"/>
</dbReference>
<comment type="caution">
    <text evidence="4">The sequence shown here is derived from an EMBL/GenBank/DDBJ whole genome shotgun (WGS) entry which is preliminary data.</text>
</comment>
<feature type="domain" description="Helicase C-terminal" evidence="3">
    <location>
        <begin position="442"/>
        <end position="589"/>
    </location>
</feature>
<dbReference type="InterPro" id="IPR014001">
    <property type="entry name" value="Helicase_ATP-bd"/>
</dbReference>
<dbReference type="InterPro" id="IPR021835">
    <property type="entry name" value="DUF3427"/>
</dbReference>